<feature type="region of interest" description="Disordered" evidence="1">
    <location>
        <begin position="42"/>
        <end position="66"/>
    </location>
</feature>
<proteinExistence type="predicted"/>
<reference evidence="2" key="2">
    <citation type="submission" date="2015-03" db="EMBL/GenBank/DDBJ databases">
        <authorList>
            <person name="Chow C.-E.T."/>
            <person name="Winget D.M."/>
            <person name="White R.A.III."/>
            <person name="Hallam S.J."/>
            <person name="Suttle C.A."/>
        </authorList>
    </citation>
    <scope>NUCLEOTIDE SEQUENCE</scope>
    <source>
        <strain evidence="2">Oxic1_6</strain>
    </source>
</reference>
<feature type="region of interest" description="Disordered" evidence="1">
    <location>
        <begin position="1"/>
        <end position="30"/>
    </location>
</feature>
<evidence type="ECO:0000256" key="1">
    <source>
        <dbReference type="SAM" id="MobiDB-lite"/>
    </source>
</evidence>
<organism evidence="2">
    <name type="scientific">uncultured marine virus</name>
    <dbReference type="NCBI Taxonomy" id="186617"/>
    <lineage>
        <taxon>Viruses</taxon>
        <taxon>environmental samples</taxon>
    </lineage>
</organism>
<accession>A0A0F7L9B6</accession>
<feature type="compositionally biased region" description="Basic residues" evidence="1">
    <location>
        <begin position="12"/>
        <end position="24"/>
    </location>
</feature>
<feature type="compositionally biased region" description="Low complexity" evidence="1">
    <location>
        <begin position="48"/>
        <end position="57"/>
    </location>
</feature>
<sequence>MALGISTPRTGYFHHHRWPSRRTRPLPGRASRFRLRCTRSRIRRHSARSGLRSAGRSPETRRAVAA</sequence>
<evidence type="ECO:0000313" key="2">
    <source>
        <dbReference type="EMBL" id="AKH48183.1"/>
    </source>
</evidence>
<dbReference type="EMBL" id="KR029601">
    <property type="protein sequence ID" value="AKH48183.1"/>
    <property type="molecule type" value="Genomic_DNA"/>
</dbReference>
<protein>
    <submittedName>
        <fullName evidence="2">Uncharacterized protein</fullName>
    </submittedName>
</protein>
<reference evidence="2" key="1">
    <citation type="journal article" date="2015" name="Front. Microbiol.">
        <title>Combining genomic sequencing methods to explore viral diversity and reveal potential virus-host interactions.</title>
        <authorList>
            <person name="Chow C.E."/>
            <person name="Winget D.M."/>
            <person name="White R.A.III."/>
            <person name="Hallam S.J."/>
            <person name="Suttle C.A."/>
        </authorList>
    </citation>
    <scope>NUCLEOTIDE SEQUENCE</scope>
    <source>
        <strain evidence="2">Oxic1_6</strain>
    </source>
</reference>
<name>A0A0F7L9B6_9VIRU</name>